<feature type="compositionally biased region" description="Polar residues" evidence="1">
    <location>
        <begin position="31"/>
        <end position="40"/>
    </location>
</feature>
<evidence type="ECO:0000313" key="4">
    <source>
        <dbReference type="Proteomes" id="UP000032336"/>
    </source>
</evidence>
<evidence type="ECO:0000313" key="3">
    <source>
        <dbReference type="EMBL" id="KJE76588.1"/>
    </source>
</evidence>
<protein>
    <submittedName>
        <fullName evidence="3">Flagellar hook-length control protein FliK</fullName>
    </submittedName>
</protein>
<dbReference type="AlphaFoldDB" id="A0A0D8FTH6"/>
<gene>
    <name evidence="3" type="ORF">FEAC_16680</name>
</gene>
<keyword evidence="3" id="KW-0969">Cilium</keyword>
<feature type="domain" description="Flagellar hook-length control protein-like C-terminal" evidence="2">
    <location>
        <begin position="334"/>
        <end position="391"/>
    </location>
</feature>
<evidence type="ECO:0000259" key="2">
    <source>
        <dbReference type="Pfam" id="PF02120"/>
    </source>
</evidence>
<feature type="region of interest" description="Disordered" evidence="1">
    <location>
        <begin position="1"/>
        <end position="67"/>
    </location>
</feature>
<comment type="caution">
    <text evidence="3">The sequence shown here is derived from an EMBL/GenBank/DDBJ whole genome shotgun (WGS) entry which is preliminary data.</text>
</comment>
<dbReference type="CDD" id="cd17470">
    <property type="entry name" value="T3SS_Flik_C"/>
    <property type="match status" value="1"/>
</dbReference>
<dbReference type="EMBL" id="JXUW01000014">
    <property type="protein sequence ID" value="KJE76588.1"/>
    <property type="molecule type" value="Genomic_DNA"/>
</dbReference>
<dbReference type="InterPro" id="IPR038610">
    <property type="entry name" value="FliK-like_C_sf"/>
</dbReference>
<evidence type="ECO:0000256" key="1">
    <source>
        <dbReference type="SAM" id="MobiDB-lite"/>
    </source>
</evidence>
<dbReference type="Pfam" id="PF02120">
    <property type="entry name" value="Flg_hook"/>
    <property type="match status" value="1"/>
</dbReference>
<name>A0A0D8FTH6_9ACTN</name>
<proteinExistence type="predicted"/>
<keyword evidence="4" id="KW-1185">Reference proteome</keyword>
<dbReference type="Gene3D" id="3.30.750.140">
    <property type="match status" value="1"/>
</dbReference>
<dbReference type="STRING" id="1121877.FEAC_16680"/>
<accession>A0A0D8FTH6</accession>
<feature type="region of interest" description="Disordered" evidence="1">
    <location>
        <begin position="225"/>
        <end position="262"/>
    </location>
</feature>
<keyword evidence="3" id="KW-0966">Cell projection</keyword>
<sequence length="443" mass="44182">MSPVANSTAAPLIEALPQQGTQVKGKHRTHSSAAENSAQPSFEEVKASLPRHPANQHGGKGHRPIDTTLPVVVSSNTAGERGSVSAAGKRHIPIDTTLPVVVSSNTAGERGSVSAAGKLHIPIDTTFNKSRASIASAAQNQSDTVSASGAVASSPIVSHGSIPSPIPASSEAGLAVVATPAGDGKGSTATANGATENAISVNAAAAKSSVSVSKALQLGASVSAQAGVGEQSVTGRRPSPGSNLTAEVASAHRGSVPAKVTSPNASFETVVSRSGTAHEAPSGGSIAQINATNSLQHLDNLPSVSAPLTASAGETVASAPLGQLGPIVAQVVREGNLPRTITIALEPKELGQLQLQVTSNGGEIQVHIQVADPLTRGMVSQQLADLTSTLHRDLGFGGQHGGSQQEPPQPSGGVIDLGAVATIGTPIGSHTTPVAHSLIDVRL</sequence>
<dbReference type="Proteomes" id="UP000032336">
    <property type="component" value="Unassembled WGS sequence"/>
</dbReference>
<dbReference type="InterPro" id="IPR021136">
    <property type="entry name" value="Flagellar_hook_control-like_C"/>
</dbReference>
<reference evidence="3 4" key="1">
    <citation type="submission" date="2015-01" db="EMBL/GenBank/DDBJ databases">
        <title>Draft genome of the acidophilic iron oxidizer Ferrimicrobium acidiphilum strain T23.</title>
        <authorList>
            <person name="Poehlein A."/>
            <person name="Eisen S."/>
            <person name="Schloemann M."/>
            <person name="Johnson B.D."/>
            <person name="Daniel R."/>
            <person name="Muehling M."/>
        </authorList>
    </citation>
    <scope>NUCLEOTIDE SEQUENCE [LARGE SCALE GENOMIC DNA]</scope>
    <source>
        <strain evidence="3 4">T23</strain>
    </source>
</reference>
<keyword evidence="3" id="KW-0282">Flagellum</keyword>
<feature type="region of interest" description="Disordered" evidence="1">
    <location>
        <begin position="393"/>
        <end position="414"/>
    </location>
</feature>
<organism evidence="3 4">
    <name type="scientific">Ferrimicrobium acidiphilum DSM 19497</name>
    <dbReference type="NCBI Taxonomy" id="1121877"/>
    <lineage>
        <taxon>Bacteria</taxon>
        <taxon>Bacillati</taxon>
        <taxon>Actinomycetota</taxon>
        <taxon>Acidimicrobiia</taxon>
        <taxon>Acidimicrobiales</taxon>
        <taxon>Acidimicrobiaceae</taxon>
        <taxon>Ferrimicrobium</taxon>
    </lineage>
</organism>